<dbReference type="InterPro" id="IPR041075">
    <property type="entry name" value="NOD1/2_WH"/>
</dbReference>
<dbReference type="Pfam" id="PF13553">
    <property type="entry name" value="FIIND"/>
    <property type="match status" value="1"/>
</dbReference>
<dbReference type="SUPFAM" id="SSF52047">
    <property type="entry name" value="RNI-like"/>
    <property type="match status" value="1"/>
</dbReference>
<feature type="domain" description="NACHT" evidence="21">
    <location>
        <begin position="363"/>
        <end position="672"/>
    </location>
</feature>
<dbReference type="Pfam" id="PF13516">
    <property type="entry name" value="LRR_6"/>
    <property type="match status" value="2"/>
</dbReference>
<evidence type="ECO:0000313" key="24">
    <source>
        <dbReference type="RefSeq" id="XP_040485781.1"/>
    </source>
</evidence>
<evidence type="ECO:0000256" key="4">
    <source>
        <dbReference type="ARBA" id="ARBA00022490"/>
    </source>
</evidence>
<dbReference type="InterPro" id="IPR032675">
    <property type="entry name" value="LRR_dom_sf"/>
</dbReference>
<keyword evidence="13" id="KW-0832">Ubl conjugation</keyword>
<keyword evidence="23" id="KW-1185">Reference proteome</keyword>
<keyword evidence="17" id="KW-0539">Nucleus</keyword>
<dbReference type="Gene3D" id="1.10.533.10">
    <property type="entry name" value="Death Domain, Fas"/>
    <property type="match status" value="2"/>
</dbReference>
<keyword evidence="8" id="KW-0645">Protease</keyword>
<evidence type="ECO:0000259" key="21">
    <source>
        <dbReference type="PROSITE" id="PS50837"/>
    </source>
</evidence>
<evidence type="ECO:0000259" key="20">
    <source>
        <dbReference type="PROSITE" id="PS50824"/>
    </source>
</evidence>
<evidence type="ECO:0000256" key="11">
    <source>
        <dbReference type="ARBA" id="ARBA00022801"/>
    </source>
</evidence>
<keyword evidence="7" id="KW-0433">Leucine-rich repeat</keyword>
<name>A0A8M1FQY2_URSMA</name>
<dbReference type="PROSITE" id="PS50209">
    <property type="entry name" value="CARD"/>
    <property type="match status" value="1"/>
</dbReference>
<dbReference type="Pfam" id="PF00619">
    <property type="entry name" value="CARD"/>
    <property type="match status" value="1"/>
</dbReference>
<dbReference type="SMART" id="SM00368">
    <property type="entry name" value="LRR_RI"/>
    <property type="match status" value="4"/>
</dbReference>
<comment type="similarity">
    <text evidence="3">Belongs to the NLRP family.</text>
</comment>
<dbReference type="Gene3D" id="3.80.10.10">
    <property type="entry name" value="Ribonuclease Inhibitor"/>
    <property type="match status" value="1"/>
</dbReference>
<dbReference type="CDD" id="cd08330">
    <property type="entry name" value="CARD_ASC_NALP1"/>
    <property type="match status" value="1"/>
</dbReference>
<dbReference type="FunFam" id="1.10.533.10:FF:000013">
    <property type="entry name" value="Apoptosis-associated speck-like protein containing a CARD"/>
    <property type="match status" value="1"/>
</dbReference>
<sequence length="1572" mass="174645">MDPTQTNDPSGRLALGQERGRGEGRPLSFARLTPLCARHQPQPSGHPEGSLSKAETAGRVQWRLAWYLDVMGKEELKEFQLRLSEKPLCGPSPGPTVAQLQKAGGLEVASHLVAQYGEQRAWDLALHTWEQMGLSGLCAQARAEAALMSAECPWFPCSPSAPSEQSPSGPTSTEVLKFVQDPETGSRRQPPGTSGHMWNPKAGPAGPGIPPDFHPGDPSSPFYQALPSSPDQESPLQESPSAPTPTLVLENWKSLMHPSPEPRKQEASSAWWSLAETSANQSTEIGESCQHQKRKRPCPTQSWENEDLHQEFIQLLLLYQPRPRRHESLIEWSYRHGVVEKQGHLIEVKDLFGPGLGAQEEPRTVILHGVAGIGKSTMARQVRRAWKEGRLYRDRFQHVVYVSCRELARSETMSLTELITKDWAPPMAPIEWILSQPGQLLFILDDLDEPKWVLGKQRPEGCVQWNQQQPVDTLLARLLGKSLLPEASLLITARTLALQELIPSVRQPRWVEVLGFSESGRKEYFYKYFKSESQAVRAFSLVELNQALLTMCLVPLVCWLVCTWLRKRMERGERLSQVPQTATTLCLHYVSEALPAQPLGSQLRGLCALAAEGTWRGKSVLSWEDFWKHELEEATVSALLKTGILRKHPSSLSCCFVHRYLQEFFAAVSCVLGGEDERSHPPDGVGGPDDLLKAYGRLDVFGAPATHFVFGLLSEQGQREMEAVFRVKVPVERKRTLLQWATSEVWNLFHTLPQCSLSMFRCLYEMQDEAFLTRVLVSFDGASTCVHTGLELLVFTFCIRFCVVKKLYLNESGPDSQPWGLVHEALLRCVPMTDACWRVLFFTLRTTGNLKDLDLSGNHLSQSAVQSLCEALRFPSCHLETLRLARCGLTAESCRDFASALSASQTLTHLELSFNSLLDAGAEHLCEGLRQPGCRLHRLLLRWAWARLSCRLTSGCCQALASTLSTSPSLTELDLQQNELEDVGVRLLCEGLRSPTRQLMLLCLDQTQLSEEVTQMLRALEKEKPPLLIHSGWTPSVTMPNEGPSEEGTSGLSLPKQHGQDSERSSLQAALVEFFLPLPVPPEDLASPVSPEDLASPVPTKDLASSVPPEDPASPVPLEDLASSVPTEDPASPVPLGDLASPVPTEDPASPVPLEDLASPVPPEDLHREPLGTKDDFWGPLGPVATELVDEDRSLYRVRLPVAGSYHWPNTGLRFVVRGPVTIDVEFCAWDAGLRGMVPQQDWMVAGPLFDIKAEPGAVAAVYLPHFVDLRGGHVDTSLFQVAHLKEEGMLVEKPTRVELYHVVLEDPSFSPIGVLLRTINAALRFFPVISVVLLYHRLQLDEIAFHLYLVPSDCCIQKAIDDKEKKFQFVQIHKPPPLAQLYVGSRYIVSGSGTLEAIPEELELCYRSPGEPQLFSEFYVGHLGSGIRLQVRDKKYGTVVWEALVKPGDLRPAPSLVPPVPAASPSPPGAPALLHFMDLHREQLVARVTSVEPVLDKLHGQVLSEEQYERVRAKRTTPGQMRELFSFSRSWDRACKDQVYQALRETHPYLIMELWETGRGGAERGTSPPAP</sequence>
<dbReference type="InterPro" id="IPR041267">
    <property type="entry name" value="NLRP_HD2"/>
</dbReference>
<dbReference type="InterPro" id="IPR011029">
    <property type="entry name" value="DEATH-like_dom_sf"/>
</dbReference>
<keyword evidence="5" id="KW-0399">Innate immunity</keyword>
<dbReference type="Proteomes" id="UP000261680">
    <property type="component" value="Unplaced"/>
</dbReference>
<reference evidence="24" key="1">
    <citation type="submission" date="2025-08" db="UniProtKB">
        <authorList>
            <consortium name="RefSeq"/>
        </authorList>
    </citation>
    <scope>IDENTIFICATION</scope>
    <source>
        <tissue evidence="24">Whole blood</tissue>
    </source>
</reference>
<keyword evidence="10" id="KW-0547">Nucleotide-binding</keyword>
<evidence type="ECO:0000256" key="8">
    <source>
        <dbReference type="ARBA" id="ARBA00022670"/>
    </source>
</evidence>
<dbReference type="PROSITE" id="PS50837">
    <property type="entry name" value="NACHT"/>
    <property type="match status" value="1"/>
</dbReference>
<evidence type="ECO:0000256" key="1">
    <source>
        <dbReference type="ARBA" id="ARBA00004110"/>
    </source>
</evidence>
<dbReference type="InterPro" id="IPR027417">
    <property type="entry name" value="P-loop_NTPase"/>
</dbReference>
<dbReference type="PANTHER" id="PTHR46985:SF3">
    <property type="entry name" value="NACHT, LRR AND PYD DOMAINS-CONTAINING PROTEIN 1"/>
    <property type="match status" value="1"/>
</dbReference>
<evidence type="ECO:0000256" key="7">
    <source>
        <dbReference type="ARBA" id="ARBA00022614"/>
    </source>
</evidence>
<keyword evidence="12" id="KW-0067">ATP-binding</keyword>
<dbReference type="OrthoDB" id="428577at2759"/>
<evidence type="ECO:0000259" key="19">
    <source>
        <dbReference type="PROSITE" id="PS50209"/>
    </source>
</evidence>
<evidence type="ECO:0000256" key="14">
    <source>
        <dbReference type="ARBA" id="ARBA00022859"/>
    </source>
</evidence>
<keyword evidence="14" id="KW-0391">Immunity</keyword>
<evidence type="ECO:0000256" key="9">
    <source>
        <dbReference type="ARBA" id="ARBA00022737"/>
    </source>
</evidence>
<gene>
    <name evidence="24" type="primary">NLRP1</name>
</gene>
<keyword evidence="11" id="KW-0378">Hydrolase</keyword>
<dbReference type="Pfam" id="PF05729">
    <property type="entry name" value="NACHT"/>
    <property type="match status" value="1"/>
</dbReference>
<evidence type="ECO:0000256" key="17">
    <source>
        <dbReference type="ARBA" id="ARBA00023242"/>
    </source>
</evidence>
<dbReference type="Pfam" id="PF17779">
    <property type="entry name" value="WHD_NOD2"/>
    <property type="match status" value="1"/>
</dbReference>
<dbReference type="SUPFAM" id="SSF47986">
    <property type="entry name" value="DEATH domain"/>
    <property type="match status" value="2"/>
</dbReference>
<dbReference type="CTD" id="22861"/>
<protein>
    <submittedName>
        <fullName evidence="24">NACHT, LRR and PYD domains-containing protein 1</fullName>
    </submittedName>
</protein>
<evidence type="ECO:0000256" key="13">
    <source>
        <dbReference type="ARBA" id="ARBA00022843"/>
    </source>
</evidence>
<dbReference type="InterPro" id="IPR051249">
    <property type="entry name" value="NLRP_Inflammasome"/>
</dbReference>
<dbReference type="GO" id="GO:0008233">
    <property type="term" value="F:peptidase activity"/>
    <property type="evidence" value="ECO:0007669"/>
    <property type="project" value="UniProtKB-KW"/>
</dbReference>
<dbReference type="Gene3D" id="3.40.50.300">
    <property type="entry name" value="P-loop containing nucleotide triphosphate hydrolases"/>
    <property type="match status" value="1"/>
</dbReference>
<dbReference type="GO" id="GO:0061702">
    <property type="term" value="C:canonical inflammasome complex"/>
    <property type="evidence" value="ECO:0007669"/>
    <property type="project" value="UniProtKB-SubCell"/>
</dbReference>
<keyword evidence="16" id="KW-1271">Inflammasome</keyword>
<accession>A0A8M1FQY2</accession>
<dbReference type="InterPro" id="IPR007111">
    <property type="entry name" value="NACHT_NTPase"/>
</dbReference>
<dbReference type="SMART" id="SM01289">
    <property type="entry name" value="PYRIN"/>
    <property type="match status" value="1"/>
</dbReference>
<dbReference type="PRINTS" id="PR00364">
    <property type="entry name" value="DISEASERSIST"/>
</dbReference>
<evidence type="ECO:0000256" key="10">
    <source>
        <dbReference type="ARBA" id="ARBA00022741"/>
    </source>
</evidence>
<keyword evidence="15" id="KW-0395">Inflammatory response</keyword>
<evidence type="ECO:0000256" key="5">
    <source>
        <dbReference type="ARBA" id="ARBA00022588"/>
    </source>
</evidence>
<dbReference type="KEGG" id="umr:103660432"/>
<evidence type="ECO:0000256" key="18">
    <source>
        <dbReference type="SAM" id="MobiDB-lite"/>
    </source>
</evidence>
<evidence type="ECO:0000256" key="2">
    <source>
        <dbReference type="ARBA" id="ARBA00004123"/>
    </source>
</evidence>
<dbReference type="PROSITE" id="PS50824">
    <property type="entry name" value="DAPIN"/>
    <property type="match status" value="1"/>
</dbReference>
<feature type="region of interest" description="Disordered" evidence="18">
    <location>
        <begin position="180"/>
        <end position="245"/>
    </location>
</feature>
<feature type="compositionally biased region" description="Polar residues" evidence="18">
    <location>
        <begin position="226"/>
        <end position="241"/>
    </location>
</feature>
<evidence type="ECO:0000259" key="22">
    <source>
        <dbReference type="PROSITE" id="PS51830"/>
    </source>
</evidence>
<dbReference type="Pfam" id="PF23679">
    <property type="entry name" value="UPA-FIIND"/>
    <property type="match status" value="1"/>
</dbReference>
<dbReference type="GO" id="GO:0012501">
    <property type="term" value="P:programmed cell death"/>
    <property type="evidence" value="ECO:0007669"/>
    <property type="project" value="UniProtKB-KW"/>
</dbReference>
<dbReference type="GO" id="GO:0006954">
    <property type="term" value="P:inflammatory response"/>
    <property type="evidence" value="ECO:0007669"/>
    <property type="project" value="UniProtKB-KW"/>
</dbReference>
<feature type="domain" description="Pyrin" evidence="20">
    <location>
        <begin position="51"/>
        <end position="147"/>
    </location>
</feature>
<evidence type="ECO:0000256" key="3">
    <source>
        <dbReference type="ARBA" id="ARBA00008665"/>
    </source>
</evidence>
<keyword evidence="4" id="KW-0963">Cytoplasm</keyword>
<dbReference type="RefSeq" id="XP_040485781.1">
    <property type="nucleotide sequence ID" value="XM_040629847.1"/>
</dbReference>
<organism evidence="23 24">
    <name type="scientific">Ursus maritimus</name>
    <name type="common">Polar bear</name>
    <name type="synonym">Thalarctos maritimus</name>
    <dbReference type="NCBI Taxonomy" id="29073"/>
    <lineage>
        <taxon>Eukaryota</taxon>
        <taxon>Metazoa</taxon>
        <taxon>Chordata</taxon>
        <taxon>Craniata</taxon>
        <taxon>Vertebrata</taxon>
        <taxon>Euteleostomi</taxon>
        <taxon>Mammalia</taxon>
        <taxon>Eutheria</taxon>
        <taxon>Laurasiatheria</taxon>
        <taxon>Carnivora</taxon>
        <taxon>Caniformia</taxon>
        <taxon>Ursidae</taxon>
        <taxon>Ursus</taxon>
    </lineage>
</organism>
<dbReference type="GO" id="GO:0045087">
    <property type="term" value="P:innate immune response"/>
    <property type="evidence" value="ECO:0007669"/>
    <property type="project" value="UniProtKB-KW"/>
</dbReference>
<dbReference type="PROSITE" id="PS51830">
    <property type="entry name" value="FIIND"/>
    <property type="match status" value="1"/>
</dbReference>
<dbReference type="InterPro" id="IPR001315">
    <property type="entry name" value="CARD"/>
</dbReference>
<dbReference type="GO" id="GO:0005634">
    <property type="term" value="C:nucleus"/>
    <property type="evidence" value="ECO:0007669"/>
    <property type="project" value="UniProtKB-SubCell"/>
</dbReference>
<dbReference type="InterPro" id="IPR004020">
    <property type="entry name" value="DAPIN"/>
</dbReference>
<evidence type="ECO:0000256" key="16">
    <source>
        <dbReference type="ARBA" id="ARBA00023233"/>
    </source>
</evidence>
<dbReference type="GO" id="GO:0042981">
    <property type="term" value="P:regulation of apoptotic process"/>
    <property type="evidence" value="ECO:0007669"/>
    <property type="project" value="InterPro"/>
</dbReference>
<dbReference type="InterPro" id="IPR001611">
    <property type="entry name" value="Leu-rich_rpt"/>
</dbReference>
<keyword evidence="9" id="KW-0677">Repeat</keyword>
<feature type="region of interest" description="Disordered" evidence="18">
    <location>
        <begin position="1"/>
        <end position="26"/>
    </location>
</feature>
<proteinExistence type="inferred from homology"/>
<feature type="domain" description="FIIND" evidence="22">
    <location>
        <begin position="1177"/>
        <end position="1460"/>
    </location>
</feature>
<keyword evidence="6" id="KW-1210">Necrosis</keyword>
<dbReference type="FunFam" id="3.40.50.300:FF:000897">
    <property type="entry name" value="NLR family pyrin domain containing 1"/>
    <property type="match status" value="1"/>
</dbReference>
<dbReference type="InterPro" id="IPR033516">
    <property type="entry name" value="CARD8/ASC/NALP1_CARD"/>
</dbReference>
<dbReference type="InterPro" id="IPR025307">
    <property type="entry name" value="FIIND_dom"/>
</dbReference>
<evidence type="ECO:0000256" key="12">
    <source>
        <dbReference type="ARBA" id="ARBA00022840"/>
    </source>
</evidence>
<dbReference type="SUPFAM" id="SSF52540">
    <property type="entry name" value="P-loop containing nucleoside triphosphate hydrolases"/>
    <property type="match status" value="1"/>
</dbReference>
<feature type="region of interest" description="Disordered" evidence="18">
    <location>
        <begin position="1084"/>
        <end position="1160"/>
    </location>
</feature>
<dbReference type="GeneID" id="103660432"/>
<evidence type="ECO:0000256" key="6">
    <source>
        <dbReference type="ARBA" id="ARBA00022590"/>
    </source>
</evidence>
<evidence type="ECO:0000313" key="23">
    <source>
        <dbReference type="Proteomes" id="UP000261680"/>
    </source>
</evidence>
<dbReference type="Pfam" id="PF17776">
    <property type="entry name" value="NLRC4_HD2"/>
    <property type="match status" value="1"/>
</dbReference>
<feature type="domain" description="CARD" evidence="19">
    <location>
        <begin position="1476"/>
        <end position="1559"/>
    </location>
</feature>
<feature type="region of interest" description="Disordered" evidence="18">
    <location>
        <begin position="1029"/>
        <end position="1065"/>
    </location>
</feature>
<dbReference type="CDD" id="cd08320">
    <property type="entry name" value="Pyrin_NALPs"/>
    <property type="match status" value="1"/>
</dbReference>
<dbReference type="GO" id="GO:0005524">
    <property type="term" value="F:ATP binding"/>
    <property type="evidence" value="ECO:0007669"/>
    <property type="project" value="UniProtKB-KW"/>
</dbReference>
<comment type="subcellular location">
    <subcellularLocation>
        <location evidence="1">Inflammasome</location>
    </subcellularLocation>
    <subcellularLocation>
        <location evidence="2">Nucleus</location>
    </subcellularLocation>
</comment>
<dbReference type="PANTHER" id="PTHR46985">
    <property type="entry name" value="NACHT, LRR AND PYD DOMAINS-CONTAINING PROTEIN 1"/>
    <property type="match status" value="1"/>
</dbReference>
<dbReference type="Pfam" id="PF02758">
    <property type="entry name" value="PYRIN"/>
    <property type="match status" value="1"/>
</dbReference>
<evidence type="ECO:0000256" key="15">
    <source>
        <dbReference type="ARBA" id="ARBA00023198"/>
    </source>
</evidence>
<dbReference type="GO" id="GO:0006508">
    <property type="term" value="P:proteolysis"/>
    <property type="evidence" value="ECO:0007669"/>
    <property type="project" value="UniProtKB-KW"/>
</dbReference>